<dbReference type="SUPFAM" id="SSF53383">
    <property type="entry name" value="PLP-dependent transferases"/>
    <property type="match status" value="1"/>
</dbReference>
<dbReference type="GO" id="GO:0008483">
    <property type="term" value="F:transaminase activity"/>
    <property type="evidence" value="ECO:0007669"/>
    <property type="project" value="UniProtKB-KW"/>
</dbReference>
<comment type="caution">
    <text evidence="1">The sequence shown here is derived from an EMBL/GenBank/DDBJ whole genome shotgun (WGS) entry which is preliminary data.</text>
</comment>
<keyword evidence="2" id="KW-1185">Reference proteome</keyword>
<gene>
    <name evidence="1" type="ORF">AWB83_01935</name>
</gene>
<evidence type="ECO:0000313" key="1">
    <source>
        <dbReference type="EMBL" id="SAK57915.1"/>
    </source>
</evidence>
<dbReference type="AlphaFoldDB" id="A0A158AJP2"/>
<accession>A0A158AJP2</accession>
<name>A0A158AJP2_9BURK</name>
<evidence type="ECO:0000313" key="2">
    <source>
        <dbReference type="Proteomes" id="UP000054978"/>
    </source>
</evidence>
<dbReference type="InterPro" id="IPR015424">
    <property type="entry name" value="PyrdxlP-dep_Trfase"/>
</dbReference>
<protein>
    <submittedName>
        <fullName evidence="1">Class V aminotransferase</fullName>
    </submittedName>
</protein>
<keyword evidence="1" id="KW-0808">Transferase</keyword>
<dbReference type="Proteomes" id="UP000054978">
    <property type="component" value="Unassembled WGS sequence"/>
</dbReference>
<organism evidence="1 2">
    <name type="scientific">Caballeronia ptereochthonis</name>
    <dbReference type="NCBI Taxonomy" id="1777144"/>
    <lineage>
        <taxon>Bacteria</taxon>
        <taxon>Pseudomonadati</taxon>
        <taxon>Pseudomonadota</taxon>
        <taxon>Betaproteobacteria</taxon>
        <taxon>Burkholderiales</taxon>
        <taxon>Burkholderiaceae</taxon>
        <taxon>Caballeronia</taxon>
    </lineage>
</organism>
<reference evidence="1" key="1">
    <citation type="submission" date="2016-01" db="EMBL/GenBank/DDBJ databases">
        <authorList>
            <person name="Peeters C."/>
        </authorList>
    </citation>
    <scope>NUCLEOTIDE SEQUENCE [LARGE SCALE GENOMIC DNA]</scope>
    <source>
        <strain evidence="1">LMG 29326</strain>
    </source>
</reference>
<dbReference type="STRING" id="1777144.AWB83_01935"/>
<proteinExistence type="predicted"/>
<sequence length="169" mass="19323">MSSRQGQLFSESLMEQIQGRFHYIDHDVDGRARLFFDNAGGSFRLRAALDAFARIDALPDCPERMHERALYLQDIQTRGEEDIPRILNARDGSVYLSLTASAAMFEMVRAVMENVPGTNAVTTILEHPSSFDAMKLYCDARARRPRVARRAEQRADGRRRCRCDRLADR</sequence>
<keyword evidence="1" id="KW-0032">Aminotransferase</keyword>
<dbReference type="EMBL" id="FCOB02000007">
    <property type="protein sequence ID" value="SAK57915.1"/>
    <property type="molecule type" value="Genomic_DNA"/>
</dbReference>